<dbReference type="Pfam" id="PF02470">
    <property type="entry name" value="MlaD"/>
    <property type="match status" value="1"/>
</dbReference>
<dbReference type="RefSeq" id="WP_136152415.1">
    <property type="nucleotide sequence ID" value="NZ_CP038810.1"/>
</dbReference>
<keyword evidence="1" id="KW-0175">Coiled coil</keyword>
<reference evidence="4 5" key="1">
    <citation type="submission" date="2019-04" db="EMBL/GenBank/DDBJ databases">
        <title>Flavobacterium sp. GS03.</title>
        <authorList>
            <person name="Kim H."/>
        </authorList>
    </citation>
    <scope>NUCLEOTIDE SEQUENCE [LARGE SCALE GENOMIC DNA]</scope>
    <source>
        <strain evidence="4 5">GS03</strain>
    </source>
</reference>
<keyword evidence="2" id="KW-0472">Membrane</keyword>
<dbReference type="Proteomes" id="UP000296862">
    <property type="component" value="Chromosome"/>
</dbReference>
<feature type="transmembrane region" description="Helical" evidence="2">
    <location>
        <begin position="7"/>
        <end position="29"/>
    </location>
</feature>
<gene>
    <name evidence="4" type="ORF">GS03_02024</name>
</gene>
<evidence type="ECO:0000256" key="1">
    <source>
        <dbReference type="SAM" id="Coils"/>
    </source>
</evidence>
<evidence type="ECO:0000256" key="2">
    <source>
        <dbReference type="SAM" id="Phobius"/>
    </source>
</evidence>
<dbReference type="PANTHER" id="PTHR33371:SF4">
    <property type="entry name" value="INTERMEMBRANE PHOSPHOLIPID TRANSPORT SYSTEM BINDING PROTEIN MLAD"/>
    <property type="match status" value="1"/>
</dbReference>
<name>A0A4P7PUT4_9FLAO</name>
<evidence type="ECO:0000259" key="3">
    <source>
        <dbReference type="Pfam" id="PF02470"/>
    </source>
</evidence>
<keyword evidence="2" id="KW-1133">Transmembrane helix</keyword>
<evidence type="ECO:0000313" key="5">
    <source>
        <dbReference type="Proteomes" id="UP000296862"/>
    </source>
</evidence>
<evidence type="ECO:0000313" key="4">
    <source>
        <dbReference type="EMBL" id="QBZ98516.1"/>
    </source>
</evidence>
<proteinExistence type="predicted"/>
<feature type="domain" description="Mce/MlaD" evidence="3">
    <location>
        <begin position="41"/>
        <end position="117"/>
    </location>
</feature>
<dbReference type="AlphaFoldDB" id="A0A4P7PUT4"/>
<dbReference type="EMBL" id="CP038810">
    <property type="protein sequence ID" value="QBZ98516.1"/>
    <property type="molecule type" value="Genomic_DNA"/>
</dbReference>
<dbReference type="KEGG" id="fsn:GS03_02024"/>
<organism evidence="4 5">
    <name type="scientific">Flavobacterium sangjuense</name>
    <dbReference type="NCBI Taxonomy" id="2518177"/>
    <lineage>
        <taxon>Bacteria</taxon>
        <taxon>Pseudomonadati</taxon>
        <taxon>Bacteroidota</taxon>
        <taxon>Flavobacteriia</taxon>
        <taxon>Flavobacteriales</taxon>
        <taxon>Flavobacteriaceae</taxon>
        <taxon>Flavobacterium</taxon>
    </lineage>
</organism>
<protein>
    <recommendedName>
        <fullName evidence="3">Mce/MlaD domain-containing protein</fullName>
    </recommendedName>
</protein>
<dbReference type="InterPro" id="IPR052336">
    <property type="entry name" value="MlaD_Phospholipid_Transporter"/>
</dbReference>
<dbReference type="OrthoDB" id="9771725at2"/>
<accession>A0A4P7PUT4</accession>
<dbReference type="InterPro" id="IPR003399">
    <property type="entry name" value="Mce/MlaD"/>
</dbReference>
<sequence>MIKKTGYIWKLGMFVIIGVLLFIIGIYFIGKNRNLFGETFQLKANFSTVSGLKVGNNVRFSGINIGSVKAIEFVSDTSVVVIVVIKEEVRKYIKTDAMASIGSDGLMGDKVLTISPGTKSKVIVKNNATIASTKAIEMEDIMKSVKVSVDNAQIITYELAEFTSKMNNKNSMLSKLVNDDKMGKSLDATLNNMQNATKGLNENMEAAKHNILLRGYFKKKEKEAAKKKKELEEQKLESKKK</sequence>
<keyword evidence="5" id="KW-1185">Reference proteome</keyword>
<feature type="coiled-coil region" evidence="1">
    <location>
        <begin position="190"/>
        <end position="241"/>
    </location>
</feature>
<keyword evidence="2" id="KW-0812">Transmembrane</keyword>
<dbReference type="PANTHER" id="PTHR33371">
    <property type="entry name" value="INTERMEMBRANE PHOSPHOLIPID TRANSPORT SYSTEM BINDING PROTEIN MLAD-RELATED"/>
    <property type="match status" value="1"/>
</dbReference>